<dbReference type="PIRSF" id="PIRSF018266">
    <property type="entry name" value="FecR"/>
    <property type="match status" value="1"/>
</dbReference>
<proteinExistence type="predicted"/>
<sequence length="327" mass="36718">MLDQQLWQRYIDGTVTTAERTDILQWLQSLDDEALEQLLTGGWQEEPPPMPAEHAAHLDNYLVSVMSEKPLVVSSKRRWGWWAAAASLLLLSSSGIWLWKTGKKQTVTAPLMSWRKIKNNTTTISKITLPDKSIVWLTPTSQVDIPDDYAQQARHITLSGEAFFEVVPKAAAPFVVTAGMLHTTVLGTSFNVEAYTNEPTVSISLATGRVSVELPRKGRKDSTLVLFPGAKLIFKKGPQLFTNTHFSIEDTLAWKQGGFILEDVPVAVVFNRLARRFGKTIVFDPAAFSGARFSAKYNHPDLRVVLKNMAFIHSFHYHMRADSIFIY</sequence>
<organism evidence="3 4">
    <name type="scientific">Chitinophaga niastensis</name>
    <dbReference type="NCBI Taxonomy" id="536980"/>
    <lineage>
        <taxon>Bacteria</taxon>
        <taxon>Pseudomonadati</taxon>
        <taxon>Bacteroidota</taxon>
        <taxon>Chitinophagia</taxon>
        <taxon>Chitinophagales</taxon>
        <taxon>Chitinophagaceae</taxon>
        <taxon>Chitinophaga</taxon>
    </lineage>
</organism>
<dbReference type="EMBL" id="PYAW01000001">
    <property type="protein sequence ID" value="PSL50306.1"/>
    <property type="molecule type" value="Genomic_DNA"/>
</dbReference>
<dbReference type="InterPro" id="IPR012373">
    <property type="entry name" value="Ferrdict_sens_TM"/>
</dbReference>
<dbReference type="OrthoDB" id="657335at2"/>
<dbReference type="Gene3D" id="3.55.50.30">
    <property type="match status" value="1"/>
</dbReference>
<evidence type="ECO:0000313" key="4">
    <source>
        <dbReference type="Proteomes" id="UP000240971"/>
    </source>
</evidence>
<dbReference type="Gene3D" id="2.60.120.1440">
    <property type="match status" value="1"/>
</dbReference>
<evidence type="ECO:0000259" key="2">
    <source>
        <dbReference type="Pfam" id="PF16344"/>
    </source>
</evidence>
<evidence type="ECO:0000259" key="1">
    <source>
        <dbReference type="Pfam" id="PF04773"/>
    </source>
</evidence>
<dbReference type="GO" id="GO:0016989">
    <property type="term" value="F:sigma factor antagonist activity"/>
    <property type="evidence" value="ECO:0007669"/>
    <property type="project" value="TreeGrafter"/>
</dbReference>
<dbReference type="InterPro" id="IPR006860">
    <property type="entry name" value="FecR"/>
</dbReference>
<name>A0A2P8HVR3_CHINA</name>
<dbReference type="PANTHER" id="PTHR30273:SF2">
    <property type="entry name" value="PROTEIN FECR"/>
    <property type="match status" value="1"/>
</dbReference>
<feature type="domain" description="Protein FecR C-terminal" evidence="2">
    <location>
        <begin position="259"/>
        <end position="326"/>
    </location>
</feature>
<protein>
    <submittedName>
        <fullName evidence="3">FecR family protein</fullName>
    </submittedName>
</protein>
<dbReference type="RefSeq" id="WP_158266955.1">
    <property type="nucleotide sequence ID" value="NZ_PYAW01000001.1"/>
</dbReference>
<comment type="caution">
    <text evidence="3">The sequence shown here is derived from an EMBL/GenBank/DDBJ whole genome shotgun (WGS) entry which is preliminary data.</text>
</comment>
<gene>
    <name evidence="3" type="ORF">CLV51_1011650</name>
</gene>
<keyword evidence="4" id="KW-1185">Reference proteome</keyword>
<dbReference type="PANTHER" id="PTHR30273">
    <property type="entry name" value="PERIPLASMIC SIGNAL SENSOR AND SIGMA FACTOR ACTIVATOR FECR-RELATED"/>
    <property type="match status" value="1"/>
</dbReference>
<feature type="domain" description="FecR protein" evidence="1">
    <location>
        <begin position="120"/>
        <end position="210"/>
    </location>
</feature>
<dbReference type="Pfam" id="PF04773">
    <property type="entry name" value="FecR"/>
    <property type="match status" value="1"/>
</dbReference>
<dbReference type="AlphaFoldDB" id="A0A2P8HVR3"/>
<accession>A0A2P8HVR3</accession>
<evidence type="ECO:0000313" key="3">
    <source>
        <dbReference type="EMBL" id="PSL50306.1"/>
    </source>
</evidence>
<dbReference type="Pfam" id="PF16344">
    <property type="entry name" value="FecR_C"/>
    <property type="match status" value="1"/>
</dbReference>
<dbReference type="Proteomes" id="UP000240971">
    <property type="component" value="Unassembled WGS sequence"/>
</dbReference>
<reference evidence="3 4" key="1">
    <citation type="submission" date="2018-03" db="EMBL/GenBank/DDBJ databases">
        <title>Genomic Encyclopedia of Archaeal and Bacterial Type Strains, Phase II (KMG-II): from individual species to whole genera.</title>
        <authorList>
            <person name="Goeker M."/>
        </authorList>
    </citation>
    <scope>NUCLEOTIDE SEQUENCE [LARGE SCALE GENOMIC DNA]</scope>
    <source>
        <strain evidence="3 4">DSM 24859</strain>
    </source>
</reference>
<dbReference type="InterPro" id="IPR032508">
    <property type="entry name" value="FecR_C"/>
</dbReference>